<evidence type="ECO:0000259" key="1">
    <source>
        <dbReference type="Pfam" id="PF20408"/>
    </source>
</evidence>
<accession>A0A0R3LKM5</accession>
<evidence type="ECO:0000313" key="3">
    <source>
        <dbReference type="Proteomes" id="UP000051913"/>
    </source>
</evidence>
<dbReference type="Gene3D" id="3.40.50.1820">
    <property type="entry name" value="alpha/beta hydrolase"/>
    <property type="match status" value="1"/>
</dbReference>
<keyword evidence="2" id="KW-0378">Hydrolase</keyword>
<dbReference type="InterPro" id="IPR029058">
    <property type="entry name" value="AB_hydrolase_fold"/>
</dbReference>
<protein>
    <submittedName>
        <fullName evidence="2">Alpha/beta hydrolase</fullName>
    </submittedName>
</protein>
<name>A0A0R3LKM5_9BRAD</name>
<evidence type="ECO:0000313" key="2">
    <source>
        <dbReference type="EMBL" id="KRQ92338.1"/>
    </source>
</evidence>
<dbReference type="GO" id="GO:0016787">
    <property type="term" value="F:hydrolase activity"/>
    <property type="evidence" value="ECO:0007669"/>
    <property type="project" value="UniProtKB-KW"/>
</dbReference>
<dbReference type="OrthoDB" id="652634at2"/>
<keyword evidence="3" id="KW-1185">Reference proteome</keyword>
<proteinExistence type="predicted"/>
<dbReference type="PANTHER" id="PTHR13136">
    <property type="entry name" value="TESTIS DEVELOPMENT PROTEIN PRTD"/>
    <property type="match status" value="1"/>
</dbReference>
<dbReference type="PANTHER" id="PTHR13136:SF11">
    <property type="entry name" value="TESTIS-EXPRESSED PROTEIN 30"/>
    <property type="match status" value="1"/>
</dbReference>
<comment type="caution">
    <text evidence="2">The sequence shown here is derived from an EMBL/GenBank/DDBJ whole genome shotgun (WGS) entry which is preliminary data.</text>
</comment>
<organism evidence="2 3">
    <name type="scientific">Bradyrhizobium valentinum</name>
    <dbReference type="NCBI Taxonomy" id="1518501"/>
    <lineage>
        <taxon>Bacteria</taxon>
        <taxon>Pseudomonadati</taxon>
        <taxon>Pseudomonadota</taxon>
        <taxon>Alphaproteobacteria</taxon>
        <taxon>Hyphomicrobiales</taxon>
        <taxon>Nitrobacteraceae</taxon>
        <taxon>Bradyrhizobium</taxon>
    </lineage>
</organism>
<dbReference type="InterPro" id="IPR046879">
    <property type="entry name" value="KANL3/Tex30_Abhydrolase"/>
</dbReference>
<dbReference type="STRING" id="1518501.CQ10_16985"/>
<dbReference type="Proteomes" id="UP000051913">
    <property type="component" value="Unassembled WGS sequence"/>
</dbReference>
<sequence>MKAAEAQSLRIEIGPNEAVSGLVMQPLQPRACYVFAHGAGAGMTHASMETVAADLAKRGIATLRYQFPYMEKGSKRPDPPTVAHAAVRAAVAEAGRSFASLPLIAGGRSFGGRMTSQAQALSPLPGVRGLAFLGFPLHPAGKPSSDRAKHLADVKIPMLFLQGTRDTLAELRLLEPVMNGLGSRATLHLLDGADHSFHVLKSSGRNDREVMDEALDAFAAWVDGIVG</sequence>
<gene>
    <name evidence="2" type="ORF">CP49_27415</name>
</gene>
<reference evidence="2 3" key="1">
    <citation type="submission" date="2014-03" db="EMBL/GenBank/DDBJ databases">
        <title>Bradyrhizobium valentinum sp. nov., isolated from effective nodules of Lupinus mariae-josephae, a lupine endemic of basic-lime soils in Eastern Spain.</title>
        <authorList>
            <person name="Duran D."/>
            <person name="Rey L."/>
            <person name="Navarro A."/>
            <person name="Busquets A."/>
            <person name="Imperial J."/>
            <person name="Ruiz-Argueso T."/>
        </authorList>
    </citation>
    <scope>NUCLEOTIDE SEQUENCE [LARGE SCALE GENOMIC DNA]</scope>
    <source>
        <strain evidence="2 3">LmjM3</strain>
    </source>
</reference>
<dbReference type="RefSeq" id="WP_057855589.1">
    <property type="nucleotide sequence ID" value="NZ_LLXX01000232.1"/>
</dbReference>
<dbReference type="Pfam" id="PF20408">
    <property type="entry name" value="Abhydrolase_11"/>
    <property type="match status" value="1"/>
</dbReference>
<dbReference type="AlphaFoldDB" id="A0A0R3LKM5"/>
<feature type="domain" description="KANL3/Tex30 alpha/beta hydrolase-like" evidence="1">
    <location>
        <begin position="30"/>
        <end position="222"/>
    </location>
</feature>
<dbReference type="SUPFAM" id="SSF53474">
    <property type="entry name" value="alpha/beta-Hydrolases"/>
    <property type="match status" value="1"/>
</dbReference>
<dbReference type="EMBL" id="LLXX01000232">
    <property type="protein sequence ID" value="KRQ92338.1"/>
    <property type="molecule type" value="Genomic_DNA"/>
</dbReference>
<dbReference type="InterPro" id="IPR026555">
    <property type="entry name" value="NSL3/Tex30"/>
</dbReference>